<dbReference type="EMBL" id="JBBPBN010000036">
    <property type="protein sequence ID" value="KAK9001178.1"/>
    <property type="molecule type" value="Genomic_DNA"/>
</dbReference>
<gene>
    <name evidence="1" type="ORF">V6N11_082969</name>
</gene>
<protein>
    <submittedName>
        <fullName evidence="1">Uncharacterized protein</fullName>
    </submittedName>
</protein>
<dbReference type="Proteomes" id="UP001396334">
    <property type="component" value="Unassembled WGS sequence"/>
</dbReference>
<reference evidence="1 2" key="1">
    <citation type="journal article" date="2024" name="G3 (Bethesda)">
        <title>Genome assembly of Hibiscus sabdariffa L. provides insights into metabolisms of medicinal natural products.</title>
        <authorList>
            <person name="Kim T."/>
        </authorList>
    </citation>
    <scope>NUCLEOTIDE SEQUENCE [LARGE SCALE GENOMIC DNA]</scope>
    <source>
        <strain evidence="1">TK-2024</strain>
        <tissue evidence="1">Old leaves</tissue>
    </source>
</reference>
<accession>A0ABR2QKH7</accession>
<organism evidence="1 2">
    <name type="scientific">Hibiscus sabdariffa</name>
    <name type="common">roselle</name>
    <dbReference type="NCBI Taxonomy" id="183260"/>
    <lineage>
        <taxon>Eukaryota</taxon>
        <taxon>Viridiplantae</taxon>
        <taxon>Streptophyta</taxon>
        <taxon>Embryophyta</taxon>
        <taxon>Tracheophyta</taxon>
        <taxon>Spermatophyta</taxon>
        <taxon>Magnoliopsida</taxon>
        <taxon>eudicotyledons</taxon>
        <taxon>Gunneridae</taxon>
        <taxon>Pentapetalae</taxon>
        <taxon>rosids</taxon>
        <taxon>malvids</taxon>
        <taxon>Malvales</taxon>
        <taxon>Malvaceae</taxon>
        <taxon>Malvoideae</taxon>
        <taxon>Hibiscus</taxon>
    </lineage>
</organism>
<comment type="caution">
    <text evidence="1">The sequence shown here is derived from an EMBL/GenBank/DDBJ whole genome shotgun (WGS) entry which is preliminary data.</text>
</comment>
<sequence>MSQVDTNPFAEEEVNPFAVSSFPPPIRISIPFFSRFDRQVLLIQDPSVKKGSGGSGAGGGGGGSIFSTVSTFSSYSCNLWFPIPVTVAHREWLTC</sequence>
<evidence type="ECO:0000313" key="2">
    <source>
        <dbReference type="Proteomes" id="UP001396334"/>
    </source>
</evidence>
<evidence type="ECO:0000313" key="1">
    <source>
        <dbReference type="EMBL" id="KAK9001178.1"/>
    </source>
</evidence>
<keyword evidence="2" id="KW-1185">Reference proteome</keyword>
<proteinExistence type="predicted"/>
<name>A0ABR2QKH7_9ROSI</name>